<dbReference type="Gene3D" id="3.40.50.1000">
    <property type="entry name" value="HAD superfamily/HAD-like"/>
    <property type="match status" value="2"/>
</dbReference>
<dbReference type="EC" id="7.6.2.1" evidence="19"/>
<evidence type="ECO:0000256" key="19">
    <source>
        <dbReference type="RuleBase" id="RU362033"/>
    </source>
</evidence>
<dbReference type="PANTHER" id="PTHR24092">
    <property type="entry name" value="PROBABLE PHOSPHOLIPID-TRANSPORTING ATPASE"/>
    <property type="match status" value="1"/>
</dbReference>
<feature type="region of interest" description="Disordered" evidence="20">
    <location>
        <begin position="303"/>
        <end position="377"/>
    </location>
</feature>
<keyword evidence="7 17" id="KW-0547">Nucleotide-binding</keyword>
<feature type="transmembrane region" description="Helical" evidence="19">
    <location>
        <begin position="1252"/>
        <end position="1270"/>
    </location>
</feature>
<dbReference type="InterPro" id="IPR044492">
    <property type="entry name" value="P_typ_ATPase_HD_dom"/>
</dbReference>
<feature type="binding site" evidence="17">
    <location>
        <position position="836"/>
    </location>
    <ligand>
        <name>ATP</name>
        <dbReference type="ChEBI" id="CHEBI:30616"/>
    </ligand>
</feature>
<feature type="binding site" evidence="17">
    <location>
        <position position="629"/>
    </location>
    <ligand>
        <name>ATP</name>
        <dbReference type="ChEBI" id="CHEBI:30616"/>
    </ligand>
</feature>
<dbReference type="SUPFAM" id="SSF81660">
    <property type="entry name" value="Metal cation-transporting ATPase, ATP-binding domain N"/>
    <property type="match status" value="1"/>
</dbReference>
<dbReference type="GO" id="GO:0010008">
    <property type="term" value="C:endosome membrane"/>
    <property type="evidence" value="ECO:0007669"/>
    <property type="project" value="UniProtKB-SubCell"/>
</dbReference>
<evidence type="ECO:0000256" key="11">
    <source>
        <dbReference type="ARBA" id="ARBA00022989"/>
    </source>
</evidence>
<dbReference type="Proteomes" id="UP000323386">
    <property type="component" value="Unassembled WGS sequence"/>
</dbReference>
<dbReference type="GO" id="GO:0016887">
    <property type="term" value="F:ATP hydrolysis activity"/>
    <property type="evidence" value="ECO:0007669"/>
    <property type="project" value="InterPro"/>
</dbReference>
<dbReference type="Pfam" id="PF13246">
    <property type="entry name" value="Cation_ATPase"/>
    <property type="match status" value="1"/>
</dbReference>
<dbReference type="FunFam" id="3.40.1110.10:FF:000085">
    <property type="entry name" value="Phospholipid-transporting ATPase"/>
    <property type="match status" value="1"/>
</dbReference>
<evidence type="ECO:0000256" key="13">
    <source>
        <dbReference type="ARBA" id="ARBA00023136"/>
    </source>
</evidence>
<feature type="domain" description="P-type ATPase C-terminal" evidence="22">
    <location>
        <begin position="1052"/>
        <end position="1279"/>
    </location>
</feature>
<dbReference type="InterPro" id="IPR001757">
    <property type="entry name" value="P_typ_ATPase"/>
</dbReference>
<proteinExistence type="inferred from homology"/>
<feature type="region of interest" description="Disordered" evidence="20">
    <location>
        <begin position="666"/>
        <end position="691"/>
    </location>
</feature>
<dbReference type="GO" id="GO:0006897">
    <property type="term" value="P:endocytosis"/>
    <property type="evidence" value="ECO:0007669"/>
    <property type="project" value="TreeGrafter"/>
</dbReference>
<dbReference type="InterPro" id="IPR036412">
    <property type="entry name" value="HAD-like_sf"/>
</dbReference>
<dbReference type="PROSITE" id="PS00154">
    <property type="entry name" value="ATPASE_E1_E2"/>
    <property type="match status" value="1"/>
</dbReference>
<evidence type="ECO:0000259" key="22">
    <source>
        <dbReference type="Pfam" id="PF16212"/>
    </source>
</evidence>
<feature type="transmembrane region" description="Helical" evidence="19">
    <location>
        <begin position="1218"/>
        <end position="1237"/>
    </location>
</feature>
<feature type="transmembrane region" description="Helical" evidence="19">
    <location>
        <begin position="1164"/>
        <end position="1184"/>
    </location>
</feature>
<accession>A0A5C3EY55</accession>
<name>A0A5C3EY55_9BASI</name>
<evidence type="ECO:0000256" key="14">
    <source>
        <dbReference type="ARBA" id="ARBA00034036"/>
    </source>
</evidence>
<feature type="binding site" evidence="17">
    <location>
        <position position="919"/>
    </location>
    <ligand>
        <name>ATP</name>
        <dbReference type="ChEBI" id="CHEBI:30616"/>
    </ligand>
</feature>
<feature type="binding site" evidence="17">
    <location>
        <position position="917"/>
    </location>
    <ligand>
        <name>ATP</name>
        <dbReference type="ChEBI" id="CHEBI:30616"/>
    </ligand>
</feature>
<comment type="catalytic activity">
    <reaction evidence="14 19">
        <text>ATP + H2O + phospholipidSide 1 = ADP + phosphate + phospholipidSide 2.</text>
        <dbReference type="EC" id="7.6.2.1"/>
    </reaction>
</comment>
<comment type="subcellular location">
    <subcellularLocation>
        <location evidence="2">Endosome membrane</location>
        <topology evidence="2">Multi-pass membrane protein</topology>
    </subcellularLocation>
    <subcellularLocation>
        <location evidence="19">Membrane</location>
        <topology evidence="19">Multi-pass membrane protein</topology>
    </subcellularLocation>
</comment>
<keyword evidence="24" id="KW-1185">Reference proteome</keyword>
<comment type="catalytic activity">
    <reaction evidence="15">
        <text>a 1,2-diacyl-sn-glycero-3-phosphoethanolamine(out) + ATP + H2O = a 1,2-diacyl-sn-glycero-3-phosphoethanolamine(in) + ADP + phosphate + H(+)</text>
        <dbReference type="Rhea" id="RHEA:66132"/>
        <dbReference type="ChEBI" id="CHEBI:15377"/>
        <dbReference type="ChEBI" id="CHEBI:15378"/>
        <dbReference type="ChEBI" id="CHEBI:30616"/>
        <dbReference type="ChEBI" id="CHEBI:43474"/>
        <dbReference type="ChEBI" id="CHEBI:64612"/>
        <dbReference type="ChEBI" id="CHEBI:456216"/>
    </reaction>
    <physiologicalReaction direction="left-to-right" evidence="15">
        <dbReference type="Rhea" id="RHEA:66133"/>
    </physiologicalReaction>
</comment>
<evidence type="ECO:0000256" key="9">
    <source>
        <dbReference type="ARBA" id="ARBA00022842"/>
    </source>
</evidence>
<keyword evidence="4" id="KW-0813">Transport</keyword>
<feature type="transmembrane region" description="Helical" evidence="19">
    <location>
        <begin position="1086"/>
        <end position="1106"/>
    </location>
</feature>
<feature type="binding site" evidence="17">
    <location>
        <position position="630"/>
    </location>
    <ligand>
        <name>ATP</name>
        <dbReference type="ChEBI" id="CHEBI:30616"/>
    </ligand>
</feature>
<dbReference type="GO" id="GO:0000287">
    <property type="term" value="F:magnesium ion binding"/>
    <property type="evidence" value="ECO:0007669"/>
    <property type="project" value="UniProtKB-UniRule"/>
</dbReference>
<feature type="domain" description="P-type ATPase N-terminal" evidence="21">
    <location>
        <begin position="140"/>
        <end position="191"/>
    </location>
</feature>
<dbReference type="InterPro" id="IPR008250">
    <property type="entry name" value="ATPase_P-typ_transduc_dom_A_sf"/>
</dbReference>
<evidence type="ECO:0000256" key="7">
    <source>
        <dbReference type="ARBA" id="ARBA00022741"/>
    </source>
</evidence>
<keyword evidence="13 19" id="KW-0472">Membrane</keyword>
<feature type="binding site" evidence="17">
    <location>
        <position position="1005"/>
    </location>
    <ligand>
        <name>ATP</name>
        <dbReference type="ChEBI" id="CHEBI:30616"/>
    </ligand>
</feature>
<dbReference type="FunFam" id="3.40.50.1000:FF:000009">
    <property type="entry name" value="Phospholipid-transporting ATPase"/>
    <property type="match status" value="1"/>
</dbReference>
<dbReference type="SUPFAM" id="SSF81665">
    <property type="entry name" value="Calcium ATPase, transmembrane domain M"/>
    <property type="match status" value="1"/>
</dbReference>
<feature type="binding site" evidence="18">
    <location>
        <position position="1029"/>
    </location>
    <ligand>
        <name>Mg(2+)</name>
        <dbReference type="ChEBI" id="CHEBI:18420"/>
    </ligand>
</feature>
<evidence type="ECO:0000256" key="20">
    <source>
        <dbReference type="SAM" id="MobiDB-lite"/>
    </source>
</evidence>
<feature type="binding site" evidence="18">
    <location>
        <position position="628"/>
    </location>
    <ligand>
        <name>Mg(2+)</name>
        <dbReference type="ChEBI" id="CHEBI:18420"/>
    </ligand>
</feature>
<dbReference type="GO" id="GO:0140326">
    <property type="term" value="F:ATPase-coupled intramembrane lipid transporter activity"/>
    <property type="evidence" value="ECO:0007669"/>
    <property type="project" value="UniProtKB-EC"/>
</dbReference>
<dbReference type="GO" id="GO:0005886">
    <property type="term" value="C:plasma membrane"/>
    <property type="evidence" value="ECO:0007669"/>
    <property type="project" value="TreeGrafter"/>
</dbReference>
<dbReference type="InterPro" id="IPR032631">
    <property type="entry name" value="P-type_ATPase_N"/>
</dbReference>
<sequence length="1288" mass="140967">MSGRNSPVPSFNSDLGTTGFRSRPGRTRFGRFSPVGVADDEEQRGLLDERDDPDRGGANKSGAYSDEPYGPSRAPGSYDDGQQTQYGTGSASPTSPFKGKRNGATPSGGARGSFGLSLFSSTNGNGAAQQNRSFTFAETERSKSKFPPNVVRNQKYNILSFLPRVLYEQFKFFFNLYFLLVALSQFIPALKIGFIATYVAPLAFVLCVTVGKEAIDDWARYKRDVESNSAPYKLLVPADSSLAVAQANMARKPDRRRPFALGTTLGRSRIVTAPSSKIRVGDLVVLEKNQRVPADMVLLHTTAGDQATDGDRTSASAMGGASSFVLGEDEDDDAFDSAKARRQPSLEGGLDAAEVESRARDADATAAQPGEGSGGTCFIRTDQLDGETDWKLRVAVDLTQRLPVDELAMLKDRASVFAGPPIKDIHTFLGNFTLQPPPEDDCSGITHGPPSLPAVGNLLDEDQPGSRLSATGQTESAIAMSQQAQMAPLSADNLLWANTVLAAGTAVGVVVYTGRETRAVMNTSYPGTKVGLLDLEINRLSKILCGVTFALSVALVALNGFRGEWWVYIFRFLILFSSIIPISLRVNLDMGKTVYARQIMNDEEIPGTIVRTSTLPEELGRIEYLLSDKTGTLTQNEMEMRKLHMGTMSYGWDSMDEVASQLATALGQSQTAQSGPNTPAKSKAPTAGGLTPAGAMLAGRGRRDMSSRVKDVVLALALCHNVTPVTEEDGSITYQASSPDEVAIVRWTESVGLTLVARDRKTLSLKAADGAVFSYEILEIFPFTSESKRMGIVVRELGTGELTFFQKGADVVMARIVAQNDWLDEECGNMAREGLRTLVVGRRRLTPDSYAAFERAYKSARLQVEERGEAMAHVVGQHLENNLELLGLTGVEDKLQDDVKMTLELLRNAGIKVWMLTGDKIETATCIAISSKLVARNQYVHQVARLKRPDAARAMLDFLRSKLDCCLVIDGESLQLCLDHFKDDFIDLATQLSAVVACRCSPTQKADVARLIRWHTKKRVCCIGDGGNDVSMIQAADVGLGIVGKEGKQASLAADFSINQFSYLTKLLVWHGRNSYKRSAKLAQFVIHRGLIISIIQAVFSSIFYFAPIALYQGWLMVGYATVYTMAPVFSLVLDRDVSEDLALLYPELYKDLTKGRSLSAKTFTTWLMISVYQGGAIMILSLMLFENEFLNIVSISFTALVINELIMVALEITTWHVYMILSEVVTLFFYCISIIFLPEFFDLNFVLTHRFFWKTAVIVAVSSLPLYAYKVVRQRLAPPSYSKLAMT</sequence>
<dbReference type="InterPro" id="IPR023299">
    <property type="entry name" value="ATPase_P-typ_cyto_dom_N"/>
</dbReference>
<evidence type="ECO:0000313" key="24">
    <source>
        <dbReference type="Proteomes" id="UP000323386"/>
    </source>
</evidence>
<feature type="compositionally biased region" description="Polar residues" evidence="20">
    <location>
        <begin position="666"/>
        <end position="680"/>
    </location>
</feature>
<dbReference type="Gene3D" id="2.70.150.10">
    <property type="entry name" value="Calcium-transporting ATPase, cytoplasmic transduction domain A"/>
    <property type="match status" value="2"/>
</dbReference>
<dbReference type="Gene3D" id="3.40.1110.10">
    <property type="entry name" value="Calcium-transporting ATPase, cytoplasmic domain N"/>
    <property type="match status" value="2"/>
</dbReference>
<keyword evidence="12" id="KW-0445">Lipid transport</keyword>
<dbReference type="InterPro" id="IPR023298">
    <property type="entry name" value="ATPase_P-typ_TM_dom_sf"/>
</dbReference>
<comment type="similarity">
    <text evidence="3 19">Belongs to the cation transport ATPase (P-type) (TC 3.A.3) family. Type IV subfamily.</text>
</comment>
<dbReference type="SFLD" id="SFLDS00003">
    <property type="entry name" value="Haloacid_Dehalogenase"/>
    <property type="match status" value="1"/>
</dbReference>
<evidence type="ECO:0000256" key="17">
    <source>
        <dbReference type="PIRSR" id="PIRSR606539-2"/>
    </source>
</evidence>
<feature type="compositionally biased region" description="Polar residues" evidence="20">
    <location>
        <begin position="1"/>
        <end position="20"/>
    </location>
</feature>
<keyword evidence="6 18" id="KW-0479">Metal-binding</keyword>
<feature type="binding site" evidence="17">
    <location>
        <position position="1028"/>
    </location>
    <ligand>
        <name>ATP</name>
        <dbReference type="ChEBI" id="CHEBI:30616"/>
    </ligand>
</feature>
<evidence type="ECO:0000256" key="8">
    <source>
        <dbReference type="ARBA" id="ARBA00022840"/>
    </source>
</evidence>
<dbReference type="NCBIfam" id="TIGR01652">
    <property type="entry name" value="ATPase-Plipid"/>
    <property type="match status" value="1"/>
</dbReference>
<evidence type="ECO:0000256" key="2">
    <source>
        <dbReference type="ARBA" id="ARBA00004337"/>
    </source>
</evidence>
<dbReference type="Gene3D" id="1.20.1110.10">
    <property type="entry name" value="Calcium-transporting ATPase, transmembrane domain"/>
    <property type="match status" value="1"/>
</dbReference>
<dbReference type="NCBIfam" id="TIGR01494">
    <property type="entry name" value="ATPase_P-type"/>
    <property type="match status" value="2"/>
</dbReference>
<evidence type="ECO:0000256" key="16">
    <source>
        <dbReference type="PIRSR" id="PIRSR606539-1"/>
    </source>
</evidence>
<feature type="binding site" evidence="17">
    <location>
        <position position="628"/>
    </location>
    <ligand>
        <name>ATP</name>
        <dbReference type="ChEBI" id="CHEBI:30616"/>
    </ligand>
</feature>
<evidence type="ECO:0000256" key="3">
    <source>
        <dbReference type="ARBA" id="ARBA00008109"/>
    </source>
</evidence>
<feature type="binding site" evidence="18">
    <location>
        <position position="630"/>
    </location>
    <ligand>
        <name>Mg(2+)</name>
        <dbReference type="ChEBI" id="CHEBI:18420"/>
    </ligand>
</feature>
<gene>
    <name evidence="23" type="ORF">PSFLO_02281</name>
</gene>
<feature type="binding site" evidence="17">
    <location>
        <position position="999"/>
    </location>
    <ligand>
        <name>ATP</name>
        <dbReference type="ChEBI" id="CHEBI:30616"/>
    </ligand>
</feature>
<dbReference type="InterPro" id="IPR023214">
    <property type="entry name" value="HAD_sf"/>
</dbReference>
<evidence type="ECO:0000256" key="5">
    <source>
        <dbReference type="ARBA" id="ARBA00022692"/>
    </source>
</evidence>
<feature type="compositionally biased region" description="Polar residues" evidence="20">
    <location>
        <begin position="80"/>
        <end position="95"/>
    </location>
</feature>
<dbReference type="EMBL" id="OOIP01000005">
    <property type="protein sequence ID" value="SPO36810.1"/>
    <property type="molecule type" value="Genomic_DNA"/>
</dbReference>
<keyword evidence="8 17" id="KW-0067">ATP-binding</keyword>
<evidence type="ECO:0000259" key="21">
    <source>
        <dbReference type="Pfam" id="PF16209"/>
    </source>
</evidence>
<evidence type="ECO:0000256" key="15">
    <source>
        <dbReference type="ARBA" id="ARBA00049128"/>
    </source>
</evidence>
<dbReference type="GO" id="GO:0045332">
    <property type="term" value="P:phospholipid translocation"/>
    <property type="evidence" value="ECO:0007669"/>
    <property type="project" value="TreeGrafter"/>
</dbReference>
<protein>
    <recommendedName>
        <fullName evidence="19">Phospholipid-transporting ATPase</fullName>
        <ecNumber evidence="19">7.6.2.1</ecNumber>
    </recommendedName>
</protein>
<feature type="transmembrane region" description="Helical" evidence="19">
    <location>
        <begin position="1190"/>
        <end position="1211"/>
    </location>
</feature>
<evidence type="ECO:0000256" key="4">
    <source>
        <dbReference type="ARBA" id="ARBA00022448"/>
    </source>
</evidence>
<dbReference type="SUPFAM" id="SSF56784">
    <property type="entry name" value="HAD-like"/>
    <property type="match status" value="1"/>
</dbReference>
<evidence type="ECO:0000256" key="6">
    <source>
        <dbReference type="ARBA" id="ARBA00022723"/>
    </source>
</evidence>
<keyword evidence="11 19" id="KW-1133">Transmembrane helix</keyword>
<dbReference type="SFLD" id="SFLDF00027">
    <property type="entry name" value="p-type_atpase"/>
    <property type="match status" value="1"/>
</dbReference>
<dbReference type="GO" id="GO:0006890">
    <property type="term" value="P:retrograde vesicle-mediated transport, Golgi to endoplasmic reticulum"/>
    <property type="evidence" value="ECO:0007669"/>
    <property type="project" value="TreeGrafter"/>
</dbReference>
<keyword evidence="5 19" id="KW-0812">Transmembrane</keyword>
<dbReference type="SFLD" id="SFLDG00002">
    <property type="entry name" value="C1.7:_P-type_atpase_like"/>
    <property type="match status" value="1"/>
</dbReference>
<feature type="binding site" evidence="18">
    <location>
        <position position="1025"/>
    </location>
    <ligand>
        <name>Mg(2+)</name>
        <dbReference type="ChEBI" id="CHEBI:18420"/>
    </ligand>
</feature>
<feature type="transmembrane region" description="Helical" evidence="19">
    <location>
        <begin position="543"/>
        <end position="561"/>
    </location>
</feature>
<dbReference type="InterPro" id="IPR018303">
    <property type="entry name" value="ATPase_P-typ_P_site"/>
</dbReference>
<evidence type="ECO:0000313" key="23">
    <source>
        <dbReference type="EMBL" id="SPO36810.1"/>
    </source>
</evidence>
<dbReference type="GO" id="GO:0005524">
    <property type="term" value="F:ATP binding"/>
    <property type="evidence" value="ECO:0007669"/>
    <property type="project" value="UniProtKB-UniRule"/>
</dbReference>
<feature type="compositionally biased region" description="Basic and acidic residues" evidence="20">
    <location>
        <begin position="43"/>
        <end position="57"/>
    </location>
</feature>
<feature type="binding site" evidence="17">
    <location>
        <position position="783"/>
    </location>
    <ligand>
        <name>ATP</name>
        <dbReference type="ChEBI" id="CHEBI:30616"/>
    </ligand>
</feature>
<dbReference type="PANTHER" id="PTHR24092:SF5">
    <property type="entry name" value="PHOSPHOLIPID-TRANSPORTING ATPASE"/>
    <property type="match status" value="1"/>
</dbReference>
<feature type="binding site" evidence="17">
    <location>
        <position position="741"/>
    </location>
    <ligand>
        <name>ATP</name>
        <dbReference type="ChEBI" id="CHEBI:30616"/>
    </ligand>
</feature>
<feature type="binding site" evidence="17">
    <location>
        <position position="918"/>
    </location>
    <ligand>
        <name>ATP</name>
        <dbReference type="ChEBI" id="CHEBI:30616"/>
    </ligand>
</feature>
<dbReference type="SUPFAM" id="SSF81653">
    <property type="entry name" value="Calcium ATPase, transduction domain A"/>
    <property type="match status" value="2"/>
</dbReference>
<comment type="cofactor">
    <cofactor evidence="1 18">
        <name>Mg(2+)</name>
        <dbReference type="ChEBI" id="CHEBI:18420"/>
    </cofactor>
</comment>
<dbReference type="Pfam" id="PF16212">
    <property type="entry name" value="PhoLip_ATPase_C"/>
    <property type="match status" value="1"/>
</dbReference>
<dbReference type="OrthoDB" id="377733at2759"/>
<evidence type="ECO:0000256" key="1">
    <source>
        <dbReference type="ARBA" id="ARBA00001946"/>
    </source>
</evidence>
<reference evidence="23 24" key="1">
    <citation type="submission" date="2018-03" db="EMBL/GenBank/DDBJ databases">
        <authorList>
            <person name="Guldener U."/>
        </authorList>
    </citation>
    <scope>NUCLEOTIDE SEQUENCE [LARGE SCALE GENOMIC DNA]</scope>
    <source>
        <strain evidence="23 24">DAOM196992</strain>
    </source>
</reference>
<feature type="binding site" evidence="17">
    <location>
        <position position="1029"/>
    </location>
    <ligand>
        <name>ATP</name>
        <dbReference type="ChEBI" id="CHEBI:30616"/>
    </ligand>
</feature>
<feature type="active site" description="4-aspartylphosphate intermediate" evidence="16">
    <location>
        <position position="628"/>
    </location>
</feature>
<dbReference type="Pfam" id="PF16209">
    <property type="entry name" value="PhoLip_ATPase_N"/>
    <property type="match status" value="1"/>
</dbReference>
<organism evidence="23 24">
    <name type="scientific">Pseudozyma flocculosa</name>
    <dbReference type="NCBI Taxonomy" id="84751"/>
    <lineage>
        <taxon>Eukaryota</taxon>
        <taxon>Fungi</taxon>
        <taxon>Dikarya</taxon>
        <taxon>Basidiomycota</taxon>
        <taxon>Ustilaginomycotina</taxon>
        <taxon>Ustilaginomycetes</taxon>
        <taxon>Ustilaginales</taxon>
        <taxon>Ustilaginaceae</taxon>
        <taxon>Pseudozyma</taxon>
    </lineage>
</organism>
<keyword evidence="9 18" id="KW-0460">Magnesium</keyword>
<evidence type="ECO:0000256" key="18">
    <source>
        <dbReference type="PIRSR" id="PIRSR606539-3"/>
    </source>
</evidence>
<keyword evidence="10 19" id="KW-1278">Translocase</keyword>
<feature type="transmembrane region" description="Helical" evidence="19">
    <location>
        <begin position="567"/>
        <end position="588"/>
    </location>
</feature>
<feature type="binding site" evidence="17">
    <location>
        <position position="807"/>
    </location>
    <ligand>
        <name>ATP</name>
        <dbReference type="ChEBI" id="CHEBI:30616"/>
    </ligand>
</feature>
<dbReference type="PRINTS" id="PR00119">
    <property type="entry name" value="CATATPASE"/>
</dbReference>
<evidence type="ECO:0000256" key="10">
    <source>
        <dbReference type="ARBA" id="ARBA00022967"/>
    </source>
</evidence>
<dbReference type="InterPro" id="IPR006539">
    <property type="entry name" value="P-type_ATPase_IV"/>
</dbReference>
<evidence type="ECO:0000256" key="12">
    <source>
        <dbReference type="ARBA" id="ARBA00023055"/>
    </source>
</evidence>
<dbReference type="GO" id="GO:0005802">
    <property type="term" value="C:trans-Golgi network"/>
    <property type="evidence" value="ECO:0007669"/>
    <property type="project" value="TreeGrafter"/>
</dbReference>
<dbReference type="InterPro" id="IPR032630">
    <property type="entry name" value="P_typ_ATPase_c"/>
</dbReference>
<feature type="region of interest" description="Disordered" evidence="20">
    <location>
        <begin position="1"/>
        <end position="106"/>
    </location>
</feature>
<feature type="transmembrane region" description="Helical" evidence="19">
    <location>
        <begin position="1112"/>
        <end position="1134"/>
    </location>
</feature>